<dbReference type="Proteomes" id="UP000424805">
    <property type="component" value="Unassembled WGS sequence"/>
</dbReference>
<keyword evidence="1" id="KW-0812">Transmembrane</keyword>
<reference evidence="2 3" key="1">
    <citation type="journal article" date="2019" name="Nat. Med.">
        <title>A library of human gut bacterial isolates paired with longitudinal multiomics data enables mechanistic microbiome research.</title>
        <authorList>
            <person name="Poyet M."/>
            <person name="Groussin M."/>
            <person name="Gibbons S.M."/>
            <person name="Avila-Pacheco J."/>
            <person name="Jiang X."/>
            <person name="Kearney S.M."/>
            <person name="Perrotta A.R."/>
            <person name="Berdy B."/>
            <person name="Zhao S."/>
            <person name="Lieberman T.D."/>
            <person name="Swanson P.K."/>
            <person name="Smith M."/>
            <person name="Roesemann S."/>
            <person name="Alexander J.E."/>
            <person name="Rich S.A."/>
            <person name="Livny J."/>
            <person name="Vlamakis H."/>
            <person name="Clish C."/>
            <person name="Bullock K."/>
            <person name="Deik A."/>
            <person name="Scott J."/>
            <person name="Pierce K.A."/>
            <person name="Xavier R.J."/>
            <person name="Alm E.J."/>
        </authorList>
    </citation>
    <scope>NUCLEOTIDE SEQUENCE [LARGE SCALE GENOMIC DNA]</scope>
    <source>
        <strain evidence="2 3">BIOML-A15</strain>
    </source>
</reference>
<feature type="transmembrane region" description="Helical" evidence="1">
    <location>
        <begin position="12"/>
        <end position="30"/>
    </location>
</feature>
<sequence>MTGKFIHWIKKNGWKIVGILLAMNIIYVYFSDKYYFYNSENVRYTIAKYKNTSFLVGKSPKTQYDFSYEVNGNSYNTYTRATLSNYNLEEDRLLIKYSTKMHGAGVVVKTVVPKWVLAPPKDGWKQFPPDINWKGAELDTAYMKKMNLEIPK</sequence>
<proteinExistence type="predicted"/>
<dbReference type="EMBL" id="VWFP01000030">
    <property type="protein sequence ID" value="KAA4621363.1"/>
    <property type="molecule type" value="Genomic_DNA"/>
</dbReference>
<organism evidence="2 3">
    <name type="scientific">Bacteroides ovatus</name>
    <dbReference type="NCBI Taxonomy" id="28116"/>
    <lineage>
        <taxon>Bacteria</taxon>
        <taxon>Pseudomonadati</taxon>
        <taxon>Bacteroidota</taxon>
        <taxon>Bacteroidia</taxon>
        <taxon>Bacteroidales</taxon>
        <taxon>Bacteroidaceae</taxon>
        <taxon>Bacteroides</taxon>
    </lineage>
</organism>
<keyword evidence="1" id="KW-0472">Membrane</keyword>
<evidence type="ECO:0000256" key="1">
    <source>
        <dbReference type="SAM" id="Phobius"/>
    </source>
</evidence>
<evidence type="ECO:0000313" key="3">
    <source>
        <dbReference type="Proteomes" id="UP000424805"/>
    </source>
</evidence>
<gene>
    <name evidence="2" type="ORF">F3B90_22280</name>
</gene>
<comment type="caution">
    <text evidence="2">The sequence shown here is derived from an EMBL/GenBank/DDBJ whole genome shotgun (WGS) entry which is preliminary data.</text>
</comment>
<protein>
    <submittedName>
        <fullName evidence="2">Uncharacterized protein</fullName>
    </submittedName>
</protein>
<keyword evidence="1" id="KW-1133">Transmembrane helix</keyword>
<dbReference type="AlphaFoldDB" id="A0A7J4XSG6"/>
<evidence type="ECO:0000313" key="2">
    <source>
        <dbReference type="EMBL" id="KAA4621363.1"/>
    </source>
</evidence>
<name>A0A7J4XSG6_BACOV</name>
<accession>A0A7J4XSG6</accession>